<protein>
    <recommendedName>
        <fullName evidence="1">N-acetyltransferase domain-containing protein</fullName>
    </recommendedName>
</protein>
<organism evidence="2 3">
    <name type="scientific">Kosmotoga arenicorallina S304</name>
    <dbReference type="NCBI Taxonomy" id="1453497"/>
    <lineage>
        <taxon>Bacteria</taxon>
        <taxon>Thermotogati</taxon>
        <taxon>Thermotogota</taxon>
        <taxon>Thermotogae</taxon>
        <taxon>Kosmotogales</taxon>
        <taxon>Kosmotogaceae</taxon>
        <taxon>Kosmotoga</taxon>
    </lineage>
</organism>
<dbReference type="InterPro" id="IPR016181">
    <property type="entry name" value="Acyl_CoA_acyltransferase"/>
</dbReference>
<dbReference type="InterPro" id="IPR000182">
    <property type="entry name" value="GNAT_dom"/>
</dbReference>
<comment type="caution">
    <text evidence="2">The sequence shown here is derived from an EMBL/GenBank/DDBJ whole genome shotgun (WGS) entry which is preliminary data.</text>
</comment>
<reference evidence="2 3" key="1">
    <citation type="submission" date="2014-02" db="EMBL/GenBank/DDBJ databases">
        <title>Kosmotoga genome sequencing.</title>
        <authorList>
            <person name="Pollo S.M."/>
            <person name="Charchuk R."/>
            <person name="Nesbo C.L."/>
        </authorList>
    </citation>
    <scope>NUCLEOTIDE SEQUENCE [LARGE SCALE GENOMIC DNA]</scope>
    <source>
        <strain evidence="2 3">S304</strain>
    </source>
</reference>
<dbReference type="OrthoDB" id="9795206at2"/>
<dbReference type="AlphaFoldDB" id="A0A176JWD5"/>
<feature type="domain" description="N-acetyltransferase" evidence="1">
    <location>
        <begin position="8"/>
        <end position="148"/>
    </location>
</feature>
<dbReference type="Pfam" id="PF13420">
    <property type="entry name" value="Acetyltransf_4"/>
    <property type="match status" value="1"/>
</dbReference>
<dbReference type="RefSeq" id="WP_068348742.1">
    <property type="nucleotide sequence ID" value="NZ_JFHK01000024.1"/>
</dbReference>
<dbReference type="SUPFAM" id="SSF55729">
    <property type="entry name" value="Acyl-CoA N-acyltransferases (Nat)"/>
    <property type="match status" value="1"/>
</dbReference>
<accession>A0A176JWD5</accession>
<dbReference type="PROSITE" id="PS51186">
    <property type="entry name" value="GNAT"/>
    <property type="match status" value="1"/>
</dbReference>
<dbReference type="EMBL" id="JFHK01000024">
    <property type="protein sequence ID" value="OAA27995.1"/>
    <property type="molecule type" value="Genomic_DNA"/>
</dbReference>
<dbReference type="STRING" id="1453497.AT15_04725"/>
<evidence type="ECO:0000259" key="1">
    <source>
        <dbReference type="PROSITE" id="PS51186"/>
    </source>
</evidence>
<proteinExistence type="predicted"/>
<dbReference type="PATRIC" id="fig|1453497.3.peg.939"/>
<dbReference type="GO" id="GO:0016747">
    <property type="term" value="F:acyltransferase activity, transferring groups other than amino-acyl groups"/>
    <property type="evidence" value="ECO:0007669"/>
    <property type="project" value="InterPro"/>
</dbReference>
<dbReference type="PANTHER" id="PTHR43415">
    <property type="entry name" value="SPERMIDINE N(1)-ACETYLTRANSFERASE"/>
    <property type="match status" value="1"/>
</dbReference>
<evidence type="ECO:0000313" key="2">
    <source>
        <dbReference type="EMBL" id="OAA27995.1"/>
    </source>
</evidence>
<dbReference type="Proteomes" id="UP000077339">
    <property type="component" value="Unassembled WGS sequence"/>
</dbReference>
<keyword evidence="3" id="KW-1185">Reference proteome</keyword>
<dbReference type="Gene3D" id="3.40.630.30">
    <property type="match status" value="1"/>
</dbReference>
<name>A0A176JWD5_9BACT</name>
<dbReference type="CDD" id="cd04301">
    <property type="entry name" value="NAT_SF"/>
    <property type="match status" value="1"/>
</dbReference>
<dbReference type="PANTHER" id="PTHR43415:SF3">
    <property type="entry name" value="GNAT-FAMILY ACETYLTRANSFERASE"/>
    <property type="match status" value="1"/>
</dbReference>
<sequence>MVLFKGEGFYLRSTCKDDSELKELINREEILLNMSEKRMYPQEMPSEIIFRIEKDSKLIGEVSLKSIKWFNRKAELSIFIAPEFQGQGMGKKALKLLMKHAFDTFNLHRLEAEVFEYNAASKKLIEELGFKLEGTLREARYYNGKYWDIFKYSILEYEFRDFQKQ</sequence>
<evidence type="ECO:0000313" key="3">
    <source>
        <dbReference type="Proteomes" id="UP000077339"/>
    </source>
</evidence>
<gene>
    <name evidence="2" type="ORF">AT15_04725</name>
</gene>